<accession>A0A7Y9ITI0</accession>
<gene>
    <name evidence="3" type="ORF">FHW18_001939</name>
</gene>
<dbReference type="CDD" id="cd07344">
    <property type="entry name" value="M48_yhfN_like"/>
    <property type="match status" value="1"/>
</dbReference>
<dbReference type="RefSeq" id="WP_179585746.1">
    <property type="nucleotide sequence ID" value="NZ_JACBYR010000001.1"/>
</dbReference>
<protein>
    <recommendedName>
        <fullName evidence="2">YgjP-like metallopeptidase domain-containing protein</fullName>
    </recommendedName>
</protein>
<dbReference type="AlphaFoldDB" id="A0A7Y9ITI0"/>
<dbReference type="Pfam" id="PF01863">
    <property type="entry name" value="YgjP-like"/>
    <property type="match status" value="1"/>
</dbReference>
<feature type="compositionally biased region" description="Low complexity" evidence="1">
    <location>
        <begin position="20"/>
        <end position="30"/>
    </location>
</feature>
<feature type="compositionally biased region" description="Basic and acidic residues" evidence="1">
    <location>
        <begin position="1"/>
        <end position="16"/>
    </location>
</feature>
<reference evidence="3 4" key="1">
    <citation type="submission" date="2020-07" db="EMBL/GenBank/DDBJ databases">
        <title>Genomic Encyclopedia of Type Strains, Phase IV (KMG-V): Genome sequencing to study the core and pangenomes of soil and plant-associated prokaryotes.</title>
        <authorList>
            <person name="Whitman W."/>
        </authorList>
    </citation>
    <scope>NUCLEOTIDE SEQUENCE [LARGE SCALE GENOMIC DNA]</scope>
    <source>
        <strain evidence="3 4">SAS40</strain>
    </source>
</reference>
<comment type="caution">
    <text evidence="3">The sequence shown here is derived from an EMBL/GenBank/DDBJ whole genome shotgun (WGS) entry which is preliminary data.</text>
</comment>
<proteinExistence type="predicted"/>
<dbReference type="Gene3D" id="3.30.2010.10">
    <property type="entry name" value="Metalloproteases ('zincins'), catalytic domain"/>
    <property type="match status" value="1"/>
</dbReference>
<evidence type="ECO:0000313" key="4">
    <source>
        <dbReference type="Proteomes" id="UP000542125"/>
    </source>
</evidence>
<evidence type="ECO:0000313" key="3">
    <source>
        <dbReference type="EMBL" id="NYE82668.1"/>
    </source>
</evidence>
<dbReference type="Proteomes" id="UP000542125">
    <property type="component" value="Unassembled WGS sequence"/>
</dbReference>
<evidence type="ECO:0000259" key="2">
    <source>
        <dbReference type="Pfam" id="PF01863"/>
    </source>
</evidence>
<name>A0A7Y9ITI0_9BURK</name>
<organism evidence="3 4">
    <name type="scientific">Pigmentiphaga litoralis</name>
    <dbReference type="NCBI Taxonomy" id="516702"/>
    <lineage>
        <taxon>Bacteria</taxon>
        <taxon>Pseudomonadati</taxon>
        <taxon>Pseudomonadota</taxon>
        <taxon>Betaproteobacteria</taxon>
        <taxon>Burkholderiales</taxon>
        <taxon>Alcaligenaceae</taxon>
        <taxon>Pigmentiphaga</taxon>
    </lineage>
</organism>
<dbReference type="EMBL" id="JACBYR010000001">
    <property type="protein sequence ID" value="NYE82668.1"/>
    <property type="molecule type" value="Genomic_DNA"/>
</dbReference>
<dbReference type="InterPro" id="IPR053136">
    <property type="entry name" value="UTP_pyrophosphatase-like"/>
</dbReference>
<feature type="compositionally biased region" description="Low complexity" evidence="1">
    <location>
        <begin position="39"/>
        <end position="55"/>
    </location>
</feature>
<evidence type="ECO:0000256" key="1">
    <source>
        <dbReference type="SAM" id="MobiDB-lite"/>
    </source>
</evidence>
<feature type="domain" description="YgjP-like metallopeptidase" evidence="2">
    <location>
        <begin position="94"/>
        <end position="306"/>
    </location>
</feature>
<feature type="region of interest" description="Disordered" evidence="1">
    <location>
        <begin position="1"/>
        <end position="68"/>
    </location>
</feature>
<dbReference type="PANTHER" id="PTHR30399:SF1">
    <property type="entry name" value="UTP PYROPHOSPHATASE"/>
    <property type="match status" value="1"/>
</dbReference>
<dbReference type="InterPro" id="IPR002725">
    <property type="entry name" value="YgjP-like_metallopeptidase"/>
</dbReference>
<dbReference type="PANTHER" id="PTHR30399">
    <property type="entry name" value="UNCHARACTERIZED PROTEIN YGJP"/>
    <property type="match status" value="1"/>
</dbReference>
<sequence length="315" mass="35185">MAGSRRPDSVHPDPSRPRVRPASAAAARAPGKSDPPPQLELLLNPPSPTPVASTPPVAPPDPAVQLPPGARWREVTADGQVIRFVLQRSRRRSIGFVIGDDGLRVTAPRWVVLADIDTAVLEKSRWILSKLNDWQNRKERLALNQTKWEDGGELPYLGKRITIRLDAHRSLLLEGDALAPQDGDVLWLPLPHDAGAARVRDSVQAWLQSRARAIFDVRLKDFLDRTGLTINRWSLSSAATRWGSCTSAGNIRLNWRLIHFPMNVIDYVIAHELAHLREMNHSADFWAEVGHLLPGFESAREALRRHDPTSLPQFV</sequence>
<keyword evidence="4" id="KW-1185">Reference proteome</keyword>